<keyword evidence="2" id="KW-0812">Transmembrane</keyword>
<protein>
    <submittedName>
        <fullName evidence="3">Putative phage tail protein</fullName>
    </submittedName>
    <submittedName>
        <fullName evidence="4">Tail assembly protein</fullName>
    </submittedName>
</protein>
<dbReference type="Proteomes" id="UP000305526">
    <property type="component" value="Unassembled WGS sequence"/>
</dbReference>
<evidence type="ECO:0000313" key="4">
    <source>
        <dbReference type="EMBL" id="TNG93584.1"/>
    </source>
</evidence>
<organism evidence="3 5">
    <name type="scientific">Testudinibacter aquarius</name>
    <dbReference type="NCBI Taxonomy" id="1524974"/>
    <lineage>
        <taxon>Bacteria</taxon>
        <taxon>Pseudomonadati</taxon>
        <taxon>Pseudomonadota</taxon>
        <taxon>Gammaproteobacteria</taxon>
        <taxon>Pasteurellales</taxon>
        <taxon>Pasteurellaceae</taxon>
        <taxon>Testudinibacter</taxon>
    </lineage>
</organism>
<accession>A0A4R3Y462</accession>
<dbReference type="AlphaFoldDB" id="A0A4R3Y462"/>
<dbReference type="EMBL" id="VDGV01000006">
    <property type="protein sequence ID" value="TNG93584.1"/>
    <property type="molecule type" value="Genomic_DNA"/>
</dbReference>
<feature type="region of interest" description="Disordered" evidence="1">
    <location>
        <begin position="196"/>
        <end position="264"/>
    </location>
</feature>
<proteinExistence type="predicted"/>
<keyword evidence="6" id="KW-1185">Reference proteome</keyword>
<evidence type="ECO:0000313" key="6">
    <source>
        <dbReference type="Proteomes" id="UP000305526"/>
    </source>
</evidence>
<name>A0A4R3Y462_9PAST</name>
<dbReference type="RefSeq" id="WP_132967068.1">
    <property type="nucleotide sequence ID" value="NZ_LEKL01000030.1"/>
</dbReference>
<dbReference type="Proteomes" id="UP000294619">
    <property type="component" value="Unassembled WGS sequence"/>
</dbReference>
<reference evidence="3 5" key="1">
    <citation type="submission" date="2019-03" db="EMBL/GenBank/DDBJ databases">
        <title>Genomic Encyclopedia of Type Strains, Phase IV (KMG-IV): sequencing the most valuable type-strain genomes for metagenomic binning, comparative biology and taxonomic classification.</title>
        <authorList>
            <person name="Goeker M."/>
        </authorList>
    </citation>
    <scope>NUCLEOTIDE SEQUENCE [LARGE SCALE GENOMIC DNA]</scope>
    <source>
        <strain evidence="3 5">DSM 28140</strain>
    </source>
</reference>
<comment type="caution">
    <text evidence="3">The sequence shown here is derived from an EMBL/GenBank/DDBJ whole genome shotgun (WGS) entry which is preliminary data.</text>
</comment>
<dbReference type="EMBL" id="SMCP01000006">
    <property type="protein sequence ID" value="TCV86530.1"/>
    <property type="molecule type" value="Genomic_DNA"/>
</dbReference>
<feature type="transmembrane region" description="Helical" evidence="2">
    <location>
        <begin position="92"/>
        <end position="112"/>
    </location>
</feature>
<feature type="compositionally biased region" description="Basic and acidic residues" evidence="1">
    <location>
        <begin position="196"/>
        <end position="209"/>
    </location>
</feature>
<keyword evidence="2" id="KW-0472">Membrane</keyword>
<evidence type="ECO:0000256" key="1">
    <source>
        <dbReference type="SAM" id="MobiDB-lite"/>
    </source>
</evidence>
<reference evidence="4 6" key="2">
    <citation type="submission" date="2019-05" db="EMBL/GenBank/DDBJ databases">
        <title>Pasteurellaceae isolates from reptiles.</title>
        <authorList>
            <person name="Bojesen A.M."/>
            <person name="Lund E."/>
        </authorList>
    </citation>
    <scope>NUCLEOTIDE SEQUENCE [LARGE SCALE GENOMIC DNA]</scope>
    <source>
        <strain evidence="4 6">ELNT2x</strain>
    </source>
</reference>
<evidence type="ECO:0000256" key="2">
    <source>
        <dbReference type="SAM" id="Phobius"/>
    </source>
</evidence>
<sequence>MLTVKLYGDLKQFIPDDKPLKLAVVTGAEAIKCMTSQIEGLQQHIMRGVYKVRIGSRYLSEQNLSQGLHEILSKGAVLHITPVLKGAKKAGVFQTVFGLVLIAAAYFVPAFAPYATQMYAAGGAMVLGGVSQMLTKPPNMDMKLGNSDKKTGSSFSGLQNLSPQNRPIPLLYGRMMVSMILISQGVDTFIPEPTEAEKEAMRKEEEKKIQLAKSSGNRYPKPFEYGEHNERDREREAENARADRERAEADKKNERDERRSEGTI</sequence>
<feature type="compositionally biased region" description="Basic and acidic residues" evidence="1">
    <location>
        <begin position="224"/>
        <end position="264"/>
    </location>
</feature>
<evidence type="ECO:0000313" key="3">
    <source>
        <dbReference type="EMBL" id="TCV86530.1"/>
    </source>
</evidence>
<gene>
    <name evidence="3" type="ORF">EDC16_10686</name>
    <name evidence="4" type="ORF">FHQ21_01005</name>
</gene>
<evidence type="ECO:0000313" key="5">
    <source>
        <dbReference type="Proteomes" id="UP000294619"/>
    </source>
</evidence>
<keyword evidence="2" id="KW-1133">Transmembrane helix</keyword>